<dbReference type="InParanoid" id="A8PWD0"/>
<keyword evidence="9" id="KW-0325">Glycoprotein</keyword>
<evidence type="ECO:0000256" key="6">
    <source>
        <dbReference type="ARBA" id="ARBA00022968"/>
    </source>
</evidence>
<keyword evidence="8" id="KW-0472">Membrane</keyword>
<evidence type="ECO:0000313" key="17">
    <source>
        <dbReference type="Proteomes" id="UP000008837"/>
    </source>
</evidence>
<evidence type="ECO:0000313" key="16">
    <source>
        <dbReference type="EMBL" id="EDP44589.1"/>
    </source>
</evidence>
<dbReference type="Pfam" id="PF03200">
    <property type="entry name" value="Glyco_hydro_63"/>
    <property type="match status" value="1"/>
</dbReference>
<dbReference type="EC" id="3.2.1.106" evidence="11 12"/>
<feature type="domain" description="Glycosyl hydrolase family 63 C-terminal" evidence="14">
    <location>
        <begin position="270"/>
        <end position="760"/>
    </location>
</feature>
<keyword evidence="13" id="KW-0732">Signal</keyword>
<comment type="subcellular location">
    <subcellularLocation>
        <location evidence="1 12">Endoplasmic reticulum membrane</location>
        <topology evidence="1 12">Single-pass type II membrane protein</topology>
    </subcellularLocation>
</comment>
<dbReference type="FunCoup" id="A8PWD0">
    <property type="interactions" value="325"/>
</dbReference>
<evidence type="ECO:0000256" key="7">
    <source>
        <dbReference type="ARBA" id="ARBA00022989"/>
    </source>
</evidence>
<comment type="function">
    <text evidence="12">Cleaves the distal alpha 1,2-linked glucose residue from the Glc(3)Man(9)GlcNAc(2) oligosaccharide precursor.</text>
</comment>
<keyword evidence="4 12" id="KW-0378">Hydrolase</keyword>
<dbReference type="KEGG" id="mgl:MGL_1071"/>
<dbReference type="InterPro" id="IPR038518">
    <property type="entry name" value="Glyco_hydro_63N_sf"/>
</dbReference>
<comment type="similarity">
    <text evidence="2 12">Belongs to the glycosyl hydrolase 63 family.</text>
</comment>
<dbReference type="GO" id="GO:0004573">
    <property type="term" value="F:Glc3Man9GlcNAc2 oligosaccharide glucosidase activity"/>
    <property type="evidence" value="ECO:0007669"/>
    <property type="project" value="UniProtKB-UniRule"/>
</dbReference>
<keyword evidence="6" id="KW-0735">Signal-anchor</keyword>
<feature type="chain" id="PRO_5002725368" description="Mannosyl-oligosaccharide glucosidase" evidence="13">
    <location>
        <begin position="19"/>
        <end position="762"/>
    </location>
</feature>
<dbReference type="GO" id="GO:0009311">
    <property type="term" value="P:oligosaccharide metabolic process"/>
    <property type="evidence" value="ECO:0007669"/>
    <property type="project" value="UniProtKB-UniRule"/>
</dbReference>
<evidence type="ECO:0000256" key="13">
    <source>
        <dbReference type="SAM" id="SignalP"/>
    </source>
</evidence>
<dbReference type="AlphaFoldDB" id="A8PWD0"/>
<evidence type="ECO:0000259" key="15">
    <source>
        <dbReference type="Pfam" id="PF16923"/>
    </source>
</evidence>
<evidence type="ECO:0000256" key="5">
    <source>
        <dbReference type="ARBA" id="ARBA00022824"/>
    </source>
</evidence>
<protein>
    <recommendedName>
        <fullName evidence="11 12">Mannosyl-oligosaccharide glucosidase</fullName>
        <ecNumber evidence="11 12">3.2.1.106</ecNumber>
    </recommendedName>
</protein>
<dbReference type="Pfam" id="PF16923">
    <property type="entry name" value="Glyco_hydro_63N"/>
    <property type="match status" value="1"/>
</dbReference>
<dbReference type="InterPro" id="IPR031631">
    <property type="entry name" value="Glyco_hydro_63N"/>
</dbReference>
<dbReference type="InterPro" id="IPR004888">
    <property type="entry name" value="Glycoside_hydrolase_63"/>
</dbReference>
<comment type="caution">
    <text evidence="16">The sequence shown here is derived from an EMBL/GenBank/DDBJ whole genome shotgun (WGS) entry which is preliminary data.</text>
</comment>
<organism evidence="16 17">
    <name type="scientific">Malassezia globosa (strain ATCC MYA-4612 / CBS 7966)</name>
    <name type="common">Dandruff-associated fungus</name>
    <dbReference type="NCBI Taxonomy" id="425265"/>
    <lineage>
        <taxon>Eukaryota</taxon>
        <taxon>Fungi</taxon>
        <taxon>Dikarya</taxon>
        <taxon>Basidiomycota</taxon>
        <taxon>Ustilaginomycotina</taxon>
        <taxon>Malasseziomycetes</taxon>
        <taxon>Malasseziales</taxon>
        <taxon>Malasseziaceae</taxon>
        <taxon>Malassezia</taxon>
    </lineage>
</organism>
<dbReference type="Gene3D" id="1.50.10.10">
    <property type="match status" value="1"/>
</dbReference>
<evidence type="ECO:0000256" key="2">
    <source>
        <dbReference type="ARBA" id="ARBA00010833"/>
    </source>
</evidence>
<sequence length="762" mass="86413">MWAQLSLWLLALTACAFAHNNVSSLWGTYRPQLLFGMRPHVLETLVTGLVYFSPESLQRGIPVRHSASENQGMDAIKWVYHDGRNFGIQHLVDRENNYMIETSFVKTGHTEGQPGHWAARVRGTVLDPSKPAHLLTYYYVGSESARHSLQVDEHGMVHGPNLGGFSMRTESASYNHPIDGDSEMMFAGLSIDPAETWRGADVILGEHVHQHQEMMRQKAAQPSAYLRLLNTTEAPATFYAMQKTFQGNFSYDVFFDSHVSPAHAKLPDSEHLTLALDAHISTYEQEFEQRFHLASTFSPKQVAYAREITSQLIGGIGYYYGECLVDRRPTNDSGLVLHDMHGAKPHPEGPYGLLTGTPSRSSFPRGFYWDEGFHLLHISAWDPKLAQEIFESWTRLIDADGWVAREQILGNEARSQVPPEFRTQYPLHANPPTLIFGLNTLLAEYEAELAKVHEDVTDVNSFAGVDGSAQSDMERAKQMREHLLALYEPWQRHYRWFRRTQRGQIKQWGREASARNEGYRWRGRSATHVLTSGLDDYPRTATPHVGELHLDLHSWMGLFAKSMARFAAALGLEDDAFEYETHVERITANVVDLHWSSTHHMFCDASVDETDESYHECHAGYVSLFPLLTRLLPSDSSELGDVLQMLRDPAGLWSPHGIRSLSAQHPLFGKDEDYWRGAVWVPINYMVLNALRAYAQEDGPYAAQAASLYAELRKNVIDTVLGEYERTGYTWEQFDSTTGHGRRNHPFTGWTSLVVLIMAETY</sequence>
<dbReference type="InterPro" id="IPR008928">
    <property type="entry name" value="6-hairpin_glycosidase_sf"/>
</dbReference>
<evidence type="ECO:0000256" key="11">
    <source>
        <dbReference type="ARBA" id="ARBA00038888"/>
    </source>
</evidence>
<dbReference type="InterPro" id="IPR031335">
    <property type="entry name" value="Glyco_hydro_63_C"/>
</dbReference>
<reference evidence="16 17" key="1">
    <citation type="journal article" date="2007" name="Proc. Natl. Acad. Sci. U.S.A.">
        <title>Dandruff-associated Malassezia genomes reveal convergent and divergent virulence traits shared with plant and human fungal pathogens.</title>
        <authorList>
            <person name="Xu J."/>
            <person name="Saunders C.W."/>
            <person name="Hu P."/>
            <person name="Grant R.A."/>
            <person name="Boekhout T."/>
            <person name="Kuramae E.E."/>
            <person name="Kronstad J.W."/>
            <person name="Deangelis Y.M."/>
            <person name="Reeder N.L."/>
            <person name="Johnstone K.R."/>
            <person name="Leland M."/>
            <person name="Fieno A.M."/>
            <person name="Begley W.M."/>
            <person name="Sun Y."/>
            <person name="Lacey M.P."/>
            <person name="Chaudhary T."/>
            <person name="Keough T."/>
            <person name="Chu L."/>
            <person name="Sears R."/>
            <person name="Yuan B."/>
            <person name="Dawson T.L.Jr."/>
        </authorList>
    </citation>
    <scope>NUCLEOTIDE SEQUENCE [LARGE SCALE GENOMIC DNA]</scope>
    <source>
        <strain evidence="17">ATCC MYA-4612 / CBS 7966</strain>
    </source>
</reference>
<dbReference type="GeneID" id="5856108"/>
<dbReference type="STRING" id="425265.A8PWD0"/>
<evidence type="ECO:0000256" key="10">
    <source>
        <dbReference type="ARBA" id="ARBA00023295"/>
    </source>
</evidence>
<keyword evidence="7" id="KW-1133">Transmembrane helix</keyword>
<dbReference type="PANTHER" id="PTHR10412">
    <property type="entry name" value="MANNOSYL-OLIGOSACCHARIDE GLUCOSIDASE"/>
    <property type="match status" value="1"/>
</dbReference>
<comment type="catalytic activity">
    <reaction evidence="12">
        <text>N(4)-(alpha-D-Glc-(1-&gt;2)-alpha-D-Glc-(1-&gt;3)-alpha-D-Glc-(1-&gt;3)-alpha-D-Man-(1-&gt;2)-alpha-D-Man-(1-&gt;2)-alpha-D-Man-(1-&gt;3)-[alpha-D-Man-(1-&gt;2)-alpha-D-Man-(1-&gt;3)-[alpha-D-Man-(1-&gt;2)-alpha-D-Man-(1-&gt;6)]-alpha-D-Man-(1-&gt;6)]-beta-D-Man-(1-&gt;4)-beta-D-GlcNAc-(1-&gt;4)-beta-D-GlcNAc)-L-asparaginyl-[protein] + H2O = N(4)-(alpha-D-Glc-(1-&gt;3)-alpha-D-Glc-(1-&gt;3)-alpha-D-Man-(1-&gt;2)-alpha-D-Man-(1-&gt;2)-alpha-D-Man-(1-&gt;3)-[alpha-D-Man-(1-&gt;2)-alpha-D-Man-(1-&gt;3)-[alpha-D-Man-(1-&gt;2)-alpha-D-Man-(1-&gt;6)]-alpha-D-Man-(1-&gt;6)]-beta-D-Man-(1-&gt;4)-beta-D-GlcNAc-(1-&gt;4)-beta-D-GlcNAc)-L-asparaginyl-[protein] + beta-D-glucose</text>
        <dbReference type="Rhea" id="RHEA:55988"/>
        <dbReference type="Rhea" id="RHEA-COMP:12806"/>
        <dbReference type="Rhea" id="RHEA-COMP:14355"/>
        <dbReference type="ChEBI" id="CHEBI:15377"/>
        <dbReference type="ChEBI" id="CHEBI:15903"/>
        <dbReference type="ChEBI" id="CHEBI:59082"/>
        <dbReference type="ChEBI" id="CHEBI:132537"/>
        <dbReference type="EC" id="3.2.1.106"/>
    </reaction>
</comment>
<keyword evidence="10 12" id="KW-0326">Glycosidase</keyword>
<keyword evidence="3" id="KW-0812">Transmembrane</keyword>
<evidence type="ECO:0000256" key="8">
    <source>
        <dbReference type="ARBA" id="ARBA00023136"/>
    </source>
</evidence>
<dbReference type="SUPFAM" id="SSF48208">
    <property type="entry name" value="Six-hairpin glycosidases"/>
    <property type="match status" value="1"/>
</dbReference>
<dbReference type="RefSeq" id="XP_001731803.1">
    <property type="nucleotide sequence ID" value="XM_001731751.1"/>
</dbReference>
<dbReference type="InterPro" id="IPR012341">
    <property type="entry name" value="6hp_glycosidase-like_sf"/>
</dbReference>
<dbReference type="OrthoDB" id="410058at2759"/>
<dbReference type="VEuPathDB" id="FungiDB:MGL_1071"/>
<name>A8PWD0_MALGO</name>
<evidence type="ECO:0000259" key="14">
    <source>
        <dbReference type="Pfam" id="PF03200"/>
    </source>
</evidence>
<evidence type="ECO:0000256" key="12">
    <source>
        <dbReference type="RuleBase" id="RU368089"/>
    </source>
</evidence>
<evidence type="ECO:0000256" key="9">
    <source>
        <dbReference type="ARBA" id="ARBA00023180"/>
    </source>
</evidence>
<dbReference type="GO" id="GO:0006487">
    <property type="term" value="P:protein N-linked glycosylation"/>
    <property type="evidence" value="ECO:0007669"/>
    <property type="project" value="UniProtKB-UniRule"/>
</dbReference>
<keyword evidence="17" id="KW-1185">Reference proteome</keyword>
<dbReference type="OMA" id="IHLDLRC"/>
<feature type="signal peptide" evidence="13">
    <location>
        <begin position="1"/>
        <end position="18"/>
    </location>
</feature>
<dbReference type="Proteomes" id="UP000008837">
    <property type="component" value="Unassembled WGS sequence"/>
</dbReference>
<evidence type="ECO:0000256" key="1">
    <source>
        <dbReference type="ARBA" id="ARBA00004648"/>
    </source>
</evidence>
<dbReference type="GO" id="GO:0005789">
    <property type="term" value="C:endoplasmic reticulum membrane"/>
    <property type="evidence" value="ECO:0007669"/>
    <property type="project" value="UniProtKB-SubCell"/>
</dbReference>
<keyword evidence="5 12" id="KW-0256">Endoplasmic reticulum</keyword>
<accession>A8PWD0</accession>
<evidence type="ECO:0000256" key="3">
    <source>
        <dbReference type="ARBA" id="ARBA00022692"/>
    </source>
</evidence>
<dbReference type="PANTHER" id="PTHR10412:SF11">
    <property type="entry name" value="MANNOSYL-OLIGOSACCHARIDE GLUCOSIDASE"/>
    <property type="match status" value="1"/>
</dbReference>
<dbReference type="EMBL" id="AAYY01000003">
    <property type="protein sequence ID" value="EDP44589.1"/>
    <property type="molecule type" value="Genomic_DNA"/>
</dbReference>
<evidence type="ECO:0000256" key="4">
    <source>
        <dbReference type="ARBA" id="ARBA00022801"/>
    </source>
</evidence>
<proteinExistence type="inferred from homology"/>
<dbReference type="Gene3D" id="2.70.98.110">
    <property type="entry name" value="Glycosyl hydrolase family 63, N-terminal domain"/>
    <property type="match status" value="1"/>
</dbReference>
<gene>
    <name evidence="16" type="ORF">MGL_1071</name>
</gene>
<feature type="domain" description="Glycosyl hydrolase family 63 N-terminal" evidence="15">
    <location>
        <begin position="25"/>
        <end position="221"/>
    </location>
</feature>